<protein>
    <submittedName>
        <fullName evidence="2">Uncharacterized protein</fullName>
    </submittedName>
</protein>
<dbReference type="Proteomes" id="UP000235965">
    <property type="component" value="Unassembled WGS sequence"/>
</dbReference>
<feature type="compositionally biased region" description="Polar residues" evidence="1">
    <location>
        <begin position="176"/>
        <end position="196"/>
    </location>
</feature>
<sequence>MSSGTVQAHQISNKMAVASPVTLINPQSDYAPQSQQNHTQYTGTSNTGAAVGNGSAGMLQYGLHRGPKYQQQQLGTAPPTSTAYNNYTSPQMPQQQAASTSIPSSSASSSSSSYQSSLHHSHQLQQQQQQQQQQHQHQQQQQQHHQQQYAYHHPHHRQSGSSHSSQPELNLKPDQHQQTNPSKHQFQTQPFYSSSAPGRPQSAAVPPLSTSVIANGHSRTLPPSSSAASSARTGRNKRESPLDLSVKTVRQSADSTAKDDMEGGYSVPSYPPAAVDHQSRGKAGATSTKSRTPQQGAVPMPLQLPSSVAYPS</sequence>
<keyword evidence="3" id="KW-1185">Reference proteome</keyword>
<feature type="compositionally biased region" description="Polar residues" evidence="1">
    <location>
        <begin position="1"/>
        <end position="13"/>
    </location>
</feature>
<feature type="region of interest" description="Disordered" evidence="1">
    <location>
        <begin position="1"/>
        <end position="20"/>
    </location>
</feature>
<organism evidence="2 3">
    <name type="scientific">Cryptotermes secundus</name>
    <dbReference type="NCBI Taxonomy" id="105785"/>
    <lineage>
        <taxon>Eukaryota</taxon>
        <taxon>Metazoa</taxon>
        <taxon>Ecdysozoa</taxon>
        <taxon>Arthropoda</taxon>
        <taxon>Hexapoda</taxon>
        <taxon>Insecta</taxon>
        <taxon>Pterygota</taxon>
        <taxon>Neoptera</taxon>
        <taxon>Polyneoptera</taxon>
        <taxon>Dictyoptera</taxon>
        <taxon>Blattodea</taxon>
        <taxon>Blattoidea</taxon>
        <taxon>Termitoidae</taxon>
        <taxon>Kalotermitidae</taxon>
        <taxon>Cryptotermitinae</taxon>
        <taxon>Cryptotermes</taxon>
    </lineage>
</organism>
<name>A0A2J7PDL9_9NEOP</name>
<dbReference type="OrthoDB" id="3666223at2759"/>
<feature type="compositionally biased region" description="Polar residues" evidence="1">
    <location>
        <begin position="285"/>
        <end position="295"/>
    </location>
</feature>
<comment type="caution">
    <text evidence="2">The sequence shown here is derived from an EMBL/GenBank/DDBJ whole genome shotgun (WGS) entry which is preliminary data.</text>
</comment>
<evidence type="ECO:0000313" key="3">
    <source>
        <dbReference type="Proteomes" id="UP000235965"/>
    </source>
</evidence>
<dbReference type="AlphaFoldDB" id="A0A2J7PDL9"/>
<evidence type="ECO:0000313" key="2">
    <source>
        <dbReference type="EMBL" id="PNF14430.1"/>
    </source>
</evidence>
<gene>
    <name evidence="2" type="ORF">B7P43_G01682</name>
</gene>
<feature type="compositionally biased region" description="Low complexity" evidence="1">
    <location>
        <begin position="94"/>
        <end position="151"/>
    </location>
</feature>
<proteinExistence type="predicted"/>
<feature type="compositionally biased region" description="Polar residues" evidence="1">
    <location>
        <begin position="26"/>
        <end position="48"/>
    </location>
</feature>
<accession>A0A2J7PDL9</accession>
<feature type="non-terminal residue" evidence="2">
    <location>
        <position position="312"/>
    </location>
</feature>
<feature type="compositionally biased region" description="Polar residues" evidence="1">
    <location>
        <begin position="208"/>
        <end position="223"/>
    </location>
</feature>
<dbReference type="EMBL" id="NEVH01026386">
    <property type="protein sequence ID" value="PNF14430.1"/>
    <property type="molecule type" value="Genomic_DNA"/>
</dbReference>
<feature type="region of interest" description="Disordered" evidence="1">
    <location>
        <begin position="26"/>
        <end position="312"/>
    </location>
</feature>
<reference evidence="2 3" key="1">
    <citation type="submission" date="2017-12" db="EMBL/GenBank/DDBJ databases">
        <title>Hemimetabolous genomes reveal molecular basis of termite eusociality.</title>
        <authorList>
            <person name="Harrison M.C."/>
            <person name="Jongepier E."/>
            <person name="Robertson H.M."/>
            <person name="Arning N."/>
            <person name="Bitard-Feildel T."/>
            <person name="Chao H."/>
            <person name="Childers C.P."/>
            <person name="Dinh H."/>
            <person name="Doddapaneni H."/>
            <person name="Dugan S."/>
            <person name="Gowin J."/>
            <person name="Greiner C."/>
            <person name="Han Y."/>
            <person name="Hu H."/>
            <person name="Hughes D.S.T."/>
            <person name="Huylmans A.-K."/>
            <person name="Kemena C."/>
            <person name="Kremer L.P.M."/>
            <person name="Lee S.L."/>
            <person name="Lopez-Ezquerra A."/>
            <person name="Mallet L."/>
            <person name="Monroy-Kuhn J.M."/>
            <person name="Moser A."/>
            <person name="Murali S.C."/>
            <person name="Muzny D.M."/>
            <person name="Otani S."/>
            <person name="Piulachs M.-D."/>
            <person name="Poelchau M."/>
            <person name="Qu J."/>
            <person name="Schaub F."/>
            <person name="Wada-Katsumata A."/>
            <person name="Worley K.C."/>
            <person name="Xie Q."/>
            <person name="Ylla G."/>
            <person name="Poulsen M."/>
            <person name="Gibbs R.A."/>
            <person name="Schal C."/>
            <person name="Richards S."/>
            <person name="Belles X."/>
            <person name="Korb J."/>
            <person name="Bornberg-Bauer E."/>
        </authorList>
    </citation>
    <scope>NUCLEOTIDE SEQUENCE [LARGE SCALE GENOMIC DNA]</scope>
    <source>
        <tissue evidence="2">Whole body</tissue>
    </source>
</reference>
<feature type="compositionally biased region" description="Polar residues" evidence="1">
    <location>
        <begin position="69"/>
        <end position="93"/>
    </location>
</feature>
<evidence type="ECO:0000256" key="1">
    <source>
        <dbReference type="SAM" id="MobiDB-lite"/>
    </source>
</evidence>